<evidence type="ECO:0000313" key="2">
    <source>
        <dbReference type="EMBL" id="KUF19261.1"/>
    </source>
</evidence>
<dbReference type="Gene3D" id="3.40.50.300">
    <property type="entry name" value="P-loop containing nucleotide triphosphate hydrolases"/>
    <property type="match status" value="1"/>
</dbReference>
<dbReference type="SUPFAM" id="SSF52540">
    <property type="entry name" value="P-loop containing nucleoside triphosphate hydrolases"/>
    <property type="match status" value="1"/>
</dbReference>
<evidence type="ECO:0000256" key="1">
    <source>
        <dbReference type="SAM" id="MobiDB-lite"/>
    </source>
</evidence>
<reference evidence="2 3" key="1">
    <citation type="submission" date="2015-12" db="EMBL/GenBank/DDBJ databases">
        <title>Draft genome sequence of Streptomyces silvensis ATCC 53525, a producer of novel hormone antagonists.</title>
        <authorList>
            <person name="Johnston C.W."/>
            <person name="Li Y."/>
            <person name="Magarvey N.A."/>
        </authorList>
    </citation>
    <scope>NUCLEOTIDE SEQUENCE [LARGE SCALE GENOMIC DNA]</scope>
    <source>
        <strain evidence="2 3">ATCC 53525</strain>
    </source>
</reference>
<accession>A0A0W7X8V6</accession>
<name>A0A0W7X8V6_9ACTN</name>
<dbReference type="Proteomes" id="UP000054804">
    <property type="component" value="Unassembled WGS sequence"/>
</dbReference>
<dbReference type="RefSeq" id="WP_058846751.1">
    <property type="nucleotide sequence ID" value="NZ_LOCL01000028.1"/>
</dbReference>
<feature type="region of interest" description="Disordered" evidence="1">
    <location>
        <begin position="1065"/>
        <end position="1100"/>
    </location>
</feature>
<proteinExistence type="predicted"/>
<keyword evidence="3" id="KW-1185">Reference proteome</keyword>
<organism evidence="2 3">
    <name type="scientific">Streptomyces silvensis</name>
    <dbReference type="NCBI Taxonomy" id="1765722"/>
    <lineage>
        <taxon>Bacteria</taxon>
        <taxon>Bacillati</taxon>
        <taxon>Actinomycetota</taxon>
        <taxon>Actinomycetes</taxon>
        <taxon>Kitasatosporales</taxon>
        <taxon>Streptomycetaceae</taxon>
        <taxon>Streptomyces</taxon>
    </lineage>
</organism>
<dbReference type="CDD" id="cd00009">
    <property type="entry name" value="AAA"/>
    <property type="match status" value="1"/>
</dbReference>
<dbReference type="InterPro" id="IPR027417">
    <property type="entry name" value="P-loop_NTPase"/>
</dbReference>
<dbReference type="OrthoDB" id="2080133at2"/>
<sequence>MSKAARADTGGSAGAGGFDYQHRMAAWLAVTAVAASASPGVQGLWTGAVEQIACETGEPVDDCRVRTSDGQTLALQAKRSITLSQTKESEFGKTIAQFVEQHLMPGHEQDRLVLVTSRDASKPVRNDLAQVLDRLRNVPAEQDVASLVFNSDQTDAYDKFVAHANREWAKQRGSTPSAAELRKFLAHCHVWVLDVEQGGLEEREALQTLRTSVITDPGQADAAWHVLLSTCAQMAINHSGTGMRQLQKALSSAGIALATIRDFTSDVQCLTRTTQDSLDQLGHGLTTVPTPQGPLAIARTVTGIDATSREGSVLVVGEPGAGKTVVMHELAREAIAAGRPVLFLSVAGVDGRSPGMLQAELDLQHPLVDVLEQWQPGSTGLLAIDALDAARVDASTELWRSIIADVNRRLPNWQVVASIRTWDLQHSPHLRALFPGGPVQVSDLTDEEVAQVTNVFPSLRDLLSQASVQQRKLMRNPFNLRLAAELLLDGAAAAQLRSVDSRLDLLARYWEARVTRGTEGIAKTALLGRLCAAAVQERRLAVPAQKILEADTAASDVLRALLSSSVLTQAPTVMGPTANGPLQFAHHVLFDYAVAVAYLSQTPDGLQERLDADPDLLLFARPSIDMYLRTAWARDPGVFCALALALMTLPSPGMAATALADVVTNDCHQAADLEPLLSPDPRTEEGAKRVLAAIAIAVSLKLKESSLQHPGVWAEVAERLSRTPARSLPALGVLVTDLTSHRAVLDEQQLRLCGLAARRLLEHLWTQPPAPASRLAITAVIQTAASDLTATETLLRRAVESPQLEERGYNDLDSMNSNISELMDLLPGLAEDLYVAMLSHTETSSASTQLGSGSVLTLVSNRRQDFDAAKYPLVEHFPAVLRSHLPRALAVLTRLAVAGRDLPEHSAVLGNRTFVIIEDGSRRREFASLDANSDPTELLDAYQDFAVAATETQAQALCEALTSSPRAAVVWRRTLRAAAANPALTAFMVSEPADVVTQLLIPDLVGPACELISAVHPTLEPAEAARLESAILAIRPAASHHEQGGLEQRRYRRLVSALSAEHLTNPSLTADRTAPDPAVDADPMAWGGEERAETAEEDPADAELRQLTAALSSFASTYLNGTASSDDIASAEHAATRLEAALPQTQSADLRTQAEDALADAAEIWTRSAQTPSAILSHARTLLLSASRSPRPEPTPENATFNLAIPQGPRTEAARGLGQLAGIPAQYNPEVTHALLALTTDPVGAIRHTVALIAPSVAVSDTGTAWEILEYLAEHDIDDAVLAATVTTACFRMNDAQRGASILATVMQCAASRPGRDTAASACATAAGLLWIHHTTPGTDTALTSMITRWPDGSTWSGCLHELRVSGALTHDNDAVRRRALRLMQQLAEPALDRTRHALLQYQTLTDAEREQFRNTAQLLDHIASQLYYAGGGVPNSAPPTTQEARLLDEAQPLIKLLSATPIARTAHHLVRLCERMTDQRPQETLLTVRDIITQVGAQSGYTADTLGVGTCVTFVERILADHRSLLRNPDNLTALRQICDAFIDAGWPQAHKLVFGIEQIFR</sequence>
<protein>
    <submittedName>
        <fullName evidence="2">Uncharacterized protein</fullName>
    </submittedName>
</protein>
<comment type="caution">
    <text evidence="2">The sequence shown here is derived from an EMBL/GenBank/DDBJ whole genome shotgun (WGS) entry which is preliminary data.</text>
</comment>
<feature type="compositionally biased region" description="Low complexity" evidence="1">
    <location>
        <begin position="1070"/>
        <end position="1085"/>
    </location>
</feature>
<evidence type="ECO:0000313" key="3">
    <source>
        <dbReference type="Proteomes" id="UP000054804"/>
    </source>
</evidence>
<gene>
    <name evidence="2" type="ORF">AT728_22285</name>
</gene>
<dbReference type="EMBL" id="LOCL01000028">
    <property type="protein sequence ID" value="KUF19261.1"/>
    <property type="molecule type" value="Genomic_DNA"/>
</dbReference>